<keyword evidence="4" id="KW-0808">Transferase</keyword>
<protein>
    <submittedName>
        <fullName evidence="4">RAC-gamma serine/threonine-protein kinase</fullName>
    </submittedName>
</protein>
<name>A0ABR2JY57_9EUKA</name>
<gene>
    <name evidence="4" type="ORF">M9Y10_046036</name>
</gene>
<dbReference type="InterPro" id="IPR001849">
    <property type="entry name" value="PH_domain"/>
</dbReference>
<evidence type="ECO:0000256" key="2">
    <source>
        <dbReference type="ARBA" id="ARBA00023136"/>
    </source>
</evidence>
<dbReference type="PANTHER" id="PTHR14309:SF10">
    <property type="entry name" value="PH DOMAIN-CONTAINING PROTEIN"/>
    <property type="match status" value="1"/>
</dbReference>
<evidence type="ECO:0000313" key="5">
    <source>
        <dbReference type="Proteomes" id="UP001470230"/>
    </source>
</evidence>
<accession>A0ABR2JY57</accession>
<comment type="subcellular location">
    <subcellularLocation>
        <location evidence="1">Membrane</location>
    </subcellularLocation>
</comment>
<dbReference type="Gene3D" id="2.30.29.30">
    <property type="entry name" value="Pleckstrin-homology domain (PH domain)/Phosphotyrosine-binding domain (PTB)"/>
    <property type="match status" value="1"/>
</dbReference>
<reference evidence="4 5" key="1">
    <citation type="submission" date="2024-04" db="EMBL/GenBank/DDBJ databases">
        <title>Tritrichomonas musculus Genome.</title>
        <authorList>
            <person name="Alves-Ferreira E."/>
            <person name="Grigg M."/>
            <person name="Lorenzi H."/>
            <person name="Galac M."/>
        </authorList>
    </citation>
    <scope>NUCLEOTIDE SEQUENCE [LARGE SCALE GENOMIC DNA]</scope>
    <source>
        <strain evidence="4 5">EAF2021</strain>
    </source>
</reference>
<comment type="caution">
    <text evidence="4">The sequence shown here is derived from an EMBL/GenBank/DDBJ whole genome shotgun (WGS) entry which is preliminary data.</text>
</comment>
<proteinExistence type="predicted"/>
<keyword evidence="5" id="KW-1185">Reference proteome</keyword>
<dbReference type="InterPro" id="IPR039680">
    <property type="entry name" value="PLEKHB1/2"/>
</dbReference>
<dbReference type="PROSITE" id="PS50003">
    <property type="entry name" value="PH_DOMAIN"/>
    <property type="match status" value="1"/>
</dbReference>
<dbReference type="EMBL" id="JAPFFF010000009">
    <property type="protein sequence ID" value="KAK8883386.1"/>
    <property type="molecule type" value="Genomic_DNA"/>
</dbReference>
<dbReference type="PANTHER" id="PTHR14309">
    <property type="entry name" value="EXPRESSED PROTEIN"/>
    <property type="match status" value="1"/>
</dbReference>
<keyword evidence="2" id="KW-0472">Membrane</keyword>
<dbReference type="Pfam" id="PF00169">
    <property type="entry name" value="PH"/>
    <property type="match status" value="1"/>
</dbReference>
<dbReference type="GO" id="GO:0016301">
    <property type="term" value="F:kinase activity"/>
    <property type="evidence" value="ECO:0007669"/>
    <property type="project" value="UniProtKB-KW"/>
</dbReference>
<dbReference type="Proteomes" id="UP001470230">
    <property type="component" value="Unassembled WGS sequence"/>
</dbReference>
<keyword evidence="4" id="KW-0418">Kinase</keyword>
<evidence type="ECO:0000256" key="1">
    <source>
        <dbReference type="ARBA" id="ARBA00004370"/>
    </source>
</evidence>
<dbReference type="SMART" id="SM00233">
    <property type="entry name" value="PH"/>
    <property type="match status" value="1"/>
</dbReference>
<evidence type="ECO:0000313" key="4">
    <source>
        <dbReference type="EMBL" id="KAK8883386.1"/>
    </source>
</evidence>
<sequence length="107" mass="12142">MDLSDPSVIYTGWGVKQGGNVKTWKKRWFVLLSNGLLRYFIDKLSNEEQGSIEIKKETSVCVGPSVPDGVPVTIVTRDRVFYIAFQTKEEAETWESIIKKLQSTLSE</sequence>
<dbReference type="SUPFAM" id="SSF50729">
    <property type="entry name" value="PH domain-like"/>
    <property type="match status" value="1"/>
</dbReference>
<organism evidence="4 5">
    <name type="scientific">Tritrichomonas musculus</name>
    <dbReference type="NCBI Taxonomy" id="1915356"/>
    <lineage>
        <taxon>Eukaryota</taxon>
        <taxon>Metamonada</taxon>
        <taxon>Parabasalia</taxon>
        <taxon>Tritrichomonadida</taxon>
        <taxon>Tritrichomonadidae</taxon>
        <taxon>Tritrichomonas</taxon>
    </lineage>
</organism>
<dbReference type="InterPro" id="IPR011993">
    <property type="entry name" value="PH-like_dom_sf"/>
</dbReference>
<evidence type="ECO:0000259" key="3">
    <source>
        <dbReference type="PROSITE" id="PS50003"/>
    </source>
</evidence>
<feature type="domain" description="PH" evidence="3">
    <location>
        <begin position="7"/>
        <end position="103"/>
    </location>
</feature>